<dbReference type="PANTHER" id="PTHR38340">
    <property type="entry name" value="S-LAYER PROTEIN"/>
    <property type="match status" value="1"/>
</dbReference>
<dbReference type="Pfam" id="PF06594">
    <property type="entry name" value="HCBP_related"/>
    <property type="match status" value="1"/>
</dbReference>
<keyword evidence="3" id="KW-0106">Calcium</keyword>
<dbReference type="InterPro" id="IPR011049">
    <property type="entry name" value="Serralysin-like_metalloprot_C"/>
</dbReference>
<dbReference type="InterPro" id="IPR001343">
    <property type="entry name" value="Hemolysn_Ca-bd"/>
</dbReference>
<comment type="caution">
    <text evidence="5">The sequence shown here is derived from an EMBL/GenBank/DDBJ whole genome shotgun (WGS) entry which is preliminary data.</text>
</comment>
<name>A0A5S3YTL5_9GAMM</name>
<evidence type="ECO:0000256" key="3">
    <source>
        <dbReference type="ARBA" id="ARBA00022837"/>
    </source>
</evidence>
<evidence type="ECO:0000313" key="5">
    <source>
        <dbReference type="EMBL" id="TMP79904.1"/>
    </source>
</evidence>
<evidence type="ECO:0000313" key="6">
    <source>
        <dbReference type="Proteomes" id="UP000307362"/>
    </source>
</evidence>
<gene>
    <name evidence="5" type="ORF">CWB73_12540</name>
</gene>
<dbReference type="InterPro" id="IPR010566">
    <property type="entry name" value="Haemolys_ca-bd"/>
</dbReference>
<dbReference type="PRINTS" id="PR00313">
    <property type="entry name" value="CABNDNGRPT"/>
</dbReference>
<dbReference type="SUPFAM" id="SSF51120">
    <property type="entry name" value="beta-Roll"/>
    <property type="match status" value="1"/>
</dbReference>
<dbReference type="EMBL" id="PNCM01000026">
    <property type="protein sequence ID" value="TMP79904.1"/>
    <property type="molecule type" value="Genomic_DNA"/>
</dbReference>
<evidence type="ECO:0000256" key="2">
    <source>
        <dbReference type="ARBA" id="ARBA00022525"/>
    </source>
</evidence>
<keyword evidence="2" id="KW-0964">Secreted</keyword>
<protein>
    <recommendedName>
        <fullName evidence="4">Haemolysin-type calcium binding-related domain-containing protein</fullName>
    </recommendedName>
</protein>
<dbReference type="AlphaFoldDB" id="A0A5S3YTL5"/>
<organism evidence="5 6">
    <name type="scientific">Pseudoalteromonas phenolica</name>
    <dbReference type="NCBI Taxonomy" id="161398"/>
    <lineage>
        <taxon>Bacteria</taxon>
        <taxon>Pseudomonadati</taxon>
        <taxon>Pseudomonadota</taxon>
        <taxon>Gammaproteobacteria</taxon>
        <taxon>Alteromonadales</taxon>
        <taxon>Pseudoalteromonadaceae</taxon>
        <taxon>Pseudoalteromonas</taxon>
    </lineage>
</organism>
<dbReference type="Pfam" id="PF00353">
    <property type="entry name" value="HemolysinCabind"/>
    <property type="match status" value="3"/>
</dbReference>
<sequence length="175" mass="18671">MTLKSTSETLTIDRYFSSSVNRVESAELADGTIVDIAGAASSLVLTGTESDDSIETYFYDDIVDALGGNDVIKSGVGNDRLFGGAGNDILHAGIGNDELDGGAGDDALYGGRGSDTFYWGGGSGNDFIYVYDYKDYEDYDHRVGLEVRSSEINKLVFKSGVAEGDLIWSRSGQDL</sequence>
<reference evidence="6" key="2">
    <citation type="submission" date="2019-06" db="EMBL/GenBank/DDBJ databases">
        <title>Co-occurence of chitin degradation, pigmentation and bioactivity in marine Pseudoalteromonas.</title>
        <authorList>
            <person name="Sonnenschein E.C."/>
            <person name="Bech P.K."/>
        </authorList>
    </citation>
    <scope>NUCLEOTIDE SEQUENCE [LARGE SCALE GENOMIC DNA]</scope>
    <source>
        <strain evidence="6">S1189</strain>
    </source>
</reference>
<feature type="domain" description="Haemolysin-type calcium binding-related" evidence="4">
    <location>
        <begin position="2"/>
        <end position="37"/>
    </location>
</feature>
<dbReference type="GO" id="GO:0005576">
    <property type="term" value="C:extracellular region"/>
    <property type="evidence" value="ECO:0007669"/>
    <property type="project" value="UniProtKB-SubCell"/>
</dbReference>
<dbReference type="Gene3D" id="2.150.10.10">
    <property type="entry name" value="Serralysin-like metalloprotease, C-terminal"/>
    <property type="match status" value="1"/>
</dbReference>
<dbReference type="InterPro" id="IPR018511">
    <property type="entry name" value="Hemolysin-typ_Ca-bd_CS"/>
</dbReference>
<accession>A0A5S3YTL5</accession>
<feature type="non-terminal residue" evidence="5">
    <location>
        <position position="175"/>
    </location>
</feature>
<proteinExistence type="predicted"/>
<evidence type="ECO:0000259" key="4">
    <source>
        <dbReference type="Pfam" id="PF06594"/>
    </source>
</evidence>
<dbReference type="GO" id="GO:0005509">
    <property type="term" value="F:calcium ion binding"/>
    <property type="evidence" value="ECO:0007669"/>
    <property type="project" value="InterPro"/>
</dbReference>
<comment type="subcellular location">
    <subcellularLocation>
        <location evidence="1">Secreted</location>
    </subcellularLocation>
</comment>
<dbReference type="PROSITE" id="PS00330">
    <property type="entry name" value="HEMOLYSIN_CALCIUM"/>
    <property type="match status" value="2"/>
</dbReference>
<reference evidence="5 6" key="1">
    <citation type="submission" date="2017-12" db="EMBL/GenBank/DDBJ databases">
        <authorList>
            <person name="Paulsen S."/>
            <person name="Gram L.K."/>
        </authorList>
    </citation>
    <scope>NUCLEOTIDE SEQUENCE [LARGE SCALE GENOMIC DNA]</scope>
    <source>
        <strain evidence="5 6">S1189</strain>
    </source>
</reference>
<dbReference type="PANTHER" id="PTHR38340:SF1">
    <property type="entry name" value="S-LAYER PROTEIN"/>
    <property type="match status" value="1"/>
</dbReference>
<evidence type="ECO:0000256" key="1">
    <source>
        <dbReference type="ARBA" id="ARBA00004613"/>
    </source>
</evidence>
<dbReference type="Proteomes" id="UP000307362">
    <property type="component" value="Unassembled WGS sequence"/>
</dbReference>
<dbReference type="InterPro" id="IPR050557">
    <property type="entry name" value="RTX_toxin/Mannuronan_C5-epim"/>
</dbReference>